<name>A0A150LLK9_9BACI</name>
<gene>
    <name evidence="1" type="ORF">B4135_2980</name>
</gene>
<sequence length="144" mass="15864">MADFRREQTPAEAGGSPPGRKGGKWLIFGCSATVLICFKDFRYETAIGILPADPRGADPGEPLPVWKLPHASGIRNTKEECRRRIPVSSFRPCQRDRAGKGKIILSCDGPGTSSSGSRKVFRRASAPEARFPRSFVCHNFCRPF</sequence>
<reference evidence="1 2" key="1">
    <citation type="submission" date="2016-01" db="EMBL/GenBank/DDBJ databases">
        <title>Draft Genome Sequences of Seven Thermophilic Sporeformers Isolated from Foods.</title>
        <authorList>
            <person name="Berendsen E.M."/>
            <person name="Wells-Bennik M.H."/>
            <person name="Krawcyk A.O."/>
            <person name="De Jong A."/>
            <person name="Holsappel S."/>
            <person name="Eijlander R.T."/>
            <person name="Kuipers O.P."/>
        </authorList>
    </citation>
    <scope>NUCLEOTIDE SEQUENCE [LARGE SCALE GENOMIC DNA]</scope>
    <source>
        <strain evidence="1 2">B4135</strain>
    </source>
</reference>
<evidence type="ECO:0000313" key="1">
    <source>
        <dbReference type="EMBL" id="KYD13233.1"/>
    </source>
</evidence>
<dbReference type="STRING" id="301148.B4135_2980"/>
<dbReference type="Proteomes" id="UP000075683">
    <property type="component" value="Unassembled WGS sequence"/>
</dbReference>
<accession>A0A150LLK9</accession>
<evidence type="ECO:0000313" key="2">
    <source>
        <dbReference type="Proteomes" id="UP000075683"/>
    </source>
</evidence>
<dbReference type="AlphaFoldDB" id="A0A150LLK9"/>
<comment type="caution">
    <text evidence="1">The sequence shown here is derived from an EMBL/GenBank/DDBJ whole genome shotgun (WGS) entry which is preliminary data.</text>
</comment>
<organism evidence="1 2">
    <name type="scientific">Caldibacillus debilis</name>
    <dbReference type="NCBI Taxonomy" id="301148"/>
    <lineage>
        <taxon>Bacteria</taxon>
        <taxon>Bacillati</taxon>
        <taxon>Bacillota</taxon>
        <taxon>Bacilli</taxon>
        <taxon>Bacillales</taxon>
        <taxon>Bacillaceae</taxon>
        <taxon>Caldibacillus</taxon>
    </lineage>
</organism>
<dbReference type="EMBL" id="LQYT01000083">
    <property type="protein sequence ID" value="KYD13233.1"/>
    <property type="molecule type" value="Genomic_DNA"/>
</dbReference>
<protein>
    <submittedName>
        <fullName evidence="1">Uncharacterized protein</fullName>
    </submittedName>
</protein>
<proteinExistence type="predicted"/>